<feature type="transmembrane region" description="Helical" evidence="1">
    <location>
        <begin position="33"/>
        <end position="52"/>
    </location>
</feature>
<keyword evidence="1" id="KW-1133">Transmembrane helix</keyword>
<dbReference type="AlphaFoldDB" id="A0A7W9E4B1"/>
<comment type="caution">
    <text evidence="2">The sequence shown here is derived from an EMBL/GenBank/DDBJ whole genome shotgun (WGS) entry which is preliminary data.</text>
</comment>
<gene>
    <name evidence="2" type="ORF">BJ997_001792</name>
</gene>
<sequence length="54" mass="5877">MNVVAFIIALAVFILGFWLFGLAFTVTALQGPIFIAGIVAICVSLAIPFHWLRN</sequence>
<organism evidence="2 3">
    <name type="scientific">Cryobacterium roopkundense</name>
    <dbReference type="NCBI Taxonomy" id="1001240"/>
    <lineage>
        <taxon>Bacteria</taxon>
        <taxon>Bacillati</taxon>
        <taxon>Actinomycetota</taxon>
        <taxon>Actinomycetes</taxon>
        <taxon>Micrococcales</taxon>
        <taxon>Microbacteriaceae</taxon>
        <taxon>Cryobacterium</taxon>
    </lineage>
</organism>
<feature type="transmembrane region" description="Helical" evidence="1">
    <location>
        <begin position="6"/>
        <end position="26"/>
    </location>
</feature>
<name>A0A7W9E4B1_9MICO</name>
<evidence type="ECO:0000313" key="3">
    <source>
        <dbReference type="Proteomes" id="UP000561726"/>
    </source>
</evidence>
<dbReference type="Proteomes" id="UP000561726">
    <property type="component" value="Unassembled WGS sequence"/>
</dbReference>
<evidence type="ECO:0000313" key="2">
    <source>
        <dbReference type="EMBL" id="MBB5641244.1"/>
    </source>
</evidence>
<dbReference type="RefSeq" id="WP_160175926.1">
    <property type="nucleotide sequence ID" value="NZ_JACHBQ010000001.1"/>
</dbReference>
<dbReference type="EMBL" id="JACHBQ010000001">
    <property type="protein sequence ID" value="MBB5641244.1"/>
    <property type="molecule type" value="Genomic_DNA"/>
</dbReference>
<evidence type="ECO:0000256" key="1">
    <source>
        <dbReference type="SAM" id="Phobius"/>
    </source>
</evidence>
<keyword evidence="1" id="KW-0812">Transmembrane</keyword>
<proteinExistence type="predicted"/>
<accession>A0A7W9E4B1</accession>
<reference evidence="2 3" key="1">
    <citation type="submission" date="2020-08" db="EMBL/GenBank/DDBJ databases">
        <title>Sequencing the genomes of 1000 actinobacteria strains.</title>
        <authorList>
            <person name="Klenk H.-P."/>
        </authorList>
    </citation>
    <scope>NUCLEOTIDE SEQUENCE [LARGE SCALE GENOMIC DNA]</scope>
    <source>
        <strain evidence="2 3">DSM 21065</strain>
    </source>
</reference>
<protein>
    <submittedName>
        <fullName evidence="2">Thiol:disulfide interchange protein</fullName>
    </submittedName>
</protein>
<keyword evidence="1" id="KW-0472">Membrane</keyword>
<dbReference type="OrthoDB" id="5007651at2"/>